<accession>A0ACB7XCQ1</accession>
<proteinExistence type="predicted"/>
<gene>
    <name evidence="1" type="ORF">Vadar_028119</name>
</gene>
<evidence type="ECO:0000313" key="1">
    <source>
        <dbReference type="EMBL" id="KAH7838557.1"/>
    </source>
</evidence>
<sequence length="106" mass="12062">MATPVAVSVNKERTRGEIFGEEKNSVVSQPFIEQYCFRAPYIVLLLREGLHITDDQNQRFAEVWTLGVALLQAGNGFPTKAEVRSCEILQMIGEICSAKRERWIDF</sequence>
<dbReference type="Proteomes" id="UP000828048">
    <property type="component" value="Chromosome 6"/>
</dbReference>
<keyword evidence="2" id="KW-1185">Reference proteome</keyword>
<comment type="caution">
    <text evidence="1">The sequence shown here is derived from an EMBL/GenBank/DDBJ whole genome shotgun (WGS) entry which is preliminary data.</text>
</comment>
<dbReference type="EMBL" id="CM037156">
    <property type="protein sequence ID" value="KAH7838557.1"/>
    <property type="molecule type" value="Genomic_DNA"/>
</dbReference>
<evidence type="ECO:0000313" key="2">
    <source>
        <dbReference type="Proteomes" id="UP000828048"/>
    </source>
</evidence>
<name>A0ACB7XCQ1_9ERIC</name>
<protein>
    <submittedName>
        <fullName evidence="1">Uncharacterized protein</fullName>
    </submittedName>
</protein>
<organism evidence="1 2">
    <name type="scientific">Vaccinium darrowii</name>
    <dbReference type="NCBI Taxonomy" id="229202"/>
    <lineage>
        <taxon>Eukaryota</taxon>
        <taxon>Viridiplantae</taxon>
        <taxon>Streptophyta</taxon>
        <taxon>Embryophyta</taxon>
        <taxon>Tracheophyta</taxon>
        <taxon>Spermatophyta</taxon>
        <taxon>Magnoliopsida</taxon>
        <taxon>eudicotyledons</taxon>
        <taxon>Gunneridae</taxon>
        <taxon>Pentapetalae</taxon>
        <taxon>asterids</taxon>
        <taxon>Ericales</taxon>
        <taxon>Ericaceae</taxon>
        <taxon>Vaccinioideae</taxon>
        <taxon>Vaccinieae</taxon>
        <taxon>Vaccinium</taxon>
    </lineage>
</organism>
<reference evidence="1 2" key="1">
    <citation type="journal article" date="2021" name="Hortic Res">
        <title>High-quality reference genome and annotation aids understanding of berry development for evergreen blueberry (Vaccinium darrowii).</title>
        <authorList>
            <person name="Yu J."/>
            <person name="Hulse-Kemp A.M."/>
            <person name="Babiker E."/>
            <person name="Staton M."/>
        </authorList>
    </citation>
    <scope>NUCLEOTIDE SEQUENCE [LARGE SCALE GENOMIC DNA]</scope>
    <source>
        <strain evidence="2">cv. NJ 8807/NJ 8810</strain>
        <tissue evidence="1">Young leaf</tissue>
    </source>
</reference>